<dbReference type="InterPro" id="IPR036388">
    <property type="entry name" value="WH-like_DNA-bd_sf"/>
</dbReference>
<keyword evidence="4" id="KW-0804">Transcription</keyword>
<dbReference type="InterPro" id="IPR013324">
    <property type="entry name" value="RNA_pol_sigma_r3/r4-like"/>
</dbReference>
<evidence type="ECO:0000313" key="8">
    <source>
        <dbReference type="Proteomes" id="UP000548726"/>
    </source>
</evidence>
<dbReference type="SUPFAM" id="SSF88659">
    <property type="entry name" value="Sigma3 and sigma4 domains of RNA polymerase sigma factors"/>
    <property type="match status" value="1"/>
</dbReference>
<evidence type="ECO:0000259" key="6">
    <source>
        <dbReference type="Pfam" id="PF08281"/>
    </source>
</evidence>
<feature type="domain" description="RNA polymerase sigma-70 region 2" evidence="5">
    <location>
        <begin position="14"/>
        <end position="74"/>
    </location>
</feature>
<dbReference type="Gene3D" id="1.10.10.10">
    <property type="entry name" value="Winged helix-like DNA-binding domain superfamily/Winged helix DNA-binding domain"/>
    <property type="match status" value="1"/>
</dbReference>
<dbReference type="RefSeq" id="WP_077931057.1">
    <property type="nucleotide sequence ID" value="NZ_BLJP01000002.1"/>
</dbReference>
<accession>A0A6V8I666</accession>
<feature type="domain" description="RNA polymerase sigma factor 70 region 4 type 2" evidence="6">
    <location>
        <begin position="110"/>
        <end position="161"/>
    </location>
</feature>
<evidence type="ECO:0000256" key="3">
    <source>
        <dbReference type="ARBA" id="ARBA00023082"/>
    </source>
</evidence>
<evidence type="ECO:0000313" key="7">
    <source>
        <dbReference type="EMBL" id="GFE93069.1"/>
    </source>
</evidence>
<evidence type="ECO:0000256" key="1">
    <source>
        <dbReference type="ARBA" id="ARBA00010641"/>
    </source>
</evidence>
<dbReference type="GO" id="GO:0016987">
    <property type="term" value="F:sigma factor activity"/>
    <property type="evidence" value="ECO:0007669"/>
    <property type="project" value="UniProtKB-KW"/>
</dbReference>
<dbReference type="SUPFAM" id="SSF88946">
    <property type="entry name" value="Sigma2 domain of RNA polymerase sigma factors"/>
    <property type="match status" value="1"/>
</dbReference>
<evidence type="ECO:0000256" key="4">
    <source>
        <dbReference type="ARBA" id="ARBA00023163"/>
    </source>
</evidence>
<proteinExistence type="inferred from homology"/>
<evidence type="ECO:0000259" key="5">
    <source>
        <dbReference type="Pfam" id="PF04542"/>
    </source>
</evidence>
<dbReference type="GeneID" id="95617511"/>
<keyword evidence="3" id="KW-0731">Sigma factor</keyword>
<dbReference type="AlphaFoldDB" id="A0A6V8I666"/>
<comment type="caution">
    <text evidence="7">The sequence shown here is derived from an EMBL/GenBank/DDBJ whole genome shotgun (WGS) entry which is preliminary data.</text>
</comment>
<dbReference type="InterPro" id="IPR013249">
    <property type="entry name" value="RNA_pol_sigma70_r4_t2"/>
</dbReference>
<evidence type="ECO:0000256" key="2">
    <source>
        <dbReference type="ARBA" id="ARBA00023015"/>
    </source>
</evidence>
<keyword evidence="8" id="KW-1185">Reference proteome</keyword>
<comment type="similarity">
    <text evidence="1">Belongs to the sigma-70 factor family. ECF subfamily.</text>
</comment>
<dbReference type="Gene3D" id="1.10.1740.10">
    <property type="match status" value="1"/>
</dbReference>
<dbReference type="InterPro" id="IPR014284">
    <property type="entry name" value="RNA_pol_sigma-70_dom"/>
</dbReference>
<dbReference type="Proteomes" id="UP000548726">
    <property type="component" value="Unassembled WGS sequence"/>
</dbReference>
<dbReference type="NCBIfam" id="TIGR02937">
    <property type="entry name" value="sigma70-ECF"/>
    <property type="match status" value="1"/>
</dbReference>
<dbReference type="OrthoDB" id="9794372at2"/>
<dbReference type="InterPro" id="IPR007627">
    <property type="entry name" value="RNA_pol_sigma70_r2"/>
</dbReference>
<dbReference type="PANTHER" id="PTHR43133:SF63">
    <property type="entry name" value="RNA POLYMERASE SIGMA FACTOR FECI-RELATED"/>
    <property type="match status" value="1"/>
</dbReference>
<keyword evidence="2" id="KW-0805">Transcription regulation</keyword>
<dbReference type="GO" id="GO:0000428">
    <property type="term" value="C:DNA-directed RNA polymerase complex"/>
    <property type="evidence" value="ECO:0007669"/>
    <property type="project" value="UniProtKB-KW"/>
</dbReference>
<dbReference type="EMBL" id="BLJP01000002">
    <property type="protein sequence ID" value="GFE93069.1"/>
    <property type="molecule type" value="Genomic_DNA"/>
</dbReference>
<name>A0A6V8I666_9PROT</name>
<dbReference type="InterPro" id="IPR013325">
    <property type="entry name" value="RNA_pol_sigma_r2"/>
</dbReference>
<dbReference type="GO" id="GO:0003677">
    <property type="term" value="F:DNA binding"/>
    <property type="evidence" value="ECO:0007669"/>
    <property type="project" value="InterPro"/>
</dbReference>
<dbReference type="InterPro" id="IPR039425">
    <property type="entry name" value="RNA_pol_sigma-70-like"/>
</dbReference>
<sequence length="167" mass="19217">MQDTLTVLTQLMVAERPTLLRLMYRIIKNRDAAEDAVQSLFEKIQRVEQTLIIGSPKAYLYRLAANLAIDHARSLCRREDVQDSIDELLWLEDDTPTAEQSTAAKKQLARVEDMIETLPEPMKTFFCLNRFHGLTQTEIARRSGKSVSIVNRYIHQALDRLSAVRED</sequence>
<keyword evidence="7" id="KW-0240">DNA-directed RNA polymerase</keyword>
<reference evidence="7 8" key="1">
    <citation type="journal article" date="2020" name="Cell Rep.">
        <title>Local necrotic cells trigger systemic immune activation via gut microbiome dysbiosis in Drosophila.</title>
        <authorList>
            <person name="Kosakamoto H."/>
            <person name="Yamauchi T."/>
            <person name="Akuzawa-Tokita Y."/>
            <person name="Nishimura K."/>
            <person name="Soga T."/>
            <person name="Murakami T."/>
            <person name="Mori H."/>
            <person name="Yamamoto K."/>
            <person name="Miyazaki R."/>
            <person name="Koto A."/>
            <person name="Miura M."/>
            <person name="Obata F."/>
        </authorList>
    </citation>
    <scope>NUCLEOTIDE SEQUENCE [LARGE SCALE GENOMIC DNA]</scope>
    <source>
        <strain evidence="7 8">Ai</strain>
    </source>
</reference>
<dbReference type="Pfam" id="PF04542">
    <property type="entry name" value="Sigma70_r2"/>
    <property type="match status" value="1"/>
</dbReference>
<gene>
    <name evidence="7" type="ORF">DmAi_11280</name>
</gene>
<protein>
    <submittedName>
        <fullName evidence="7">DNA-directed RNA polymerase sigma-70 factor</fullName>
    </submittedName>
</protein>
<dbReference type="GO" id="GO:0006352">
    <property type="term" value="P:DNA-templated transcription initiation"/>
    <property type="evidence" value="ECO:0007669"/>
    <property type="project" value="InterPro"/>
</dbReference>
<organism evidence="7 8">
    <name type="scientific">Acetobacter persici</name>
    <dbReference type="NCBI Taxonomy" id="1076596"/>
    <lineage>
        <taxon>Bacteria</taxon>
        <taxon>Pseudomonadati</taxon>
        <taxon>Pseudomonadota</taxon>
        <taxon>Alphaproteobacteria</taxon>
        <taxon>Acetobacterales</taxon>
        <taxon>Acetobacteraceae</taxon>
        <taxon>Acetobacter</taxon>
    </lineage>
</organism>
<dbReference type="PANTHER" id="PTHR43133">
    <property type="entry name" value="RNA POLYMERASE ECF-TYPE SIGMA FACTO"/>
    <property type="match status" value="1"/>
</dbReference>
<dbReference type="Pfam" id="PF08281">
    <property type="entry name" value="Sigma70_r4_2"/>
    <property type="match status" value="1"/>
</dbReference>